<protein>
    <submittedName>
        <fullName evidence="8">Membrane protein</fullName>
    </submittedName>
</protein>
<comment type="subcellular location">
    <subcellularLocation>
        <location evidence="1">Cell outer membrane</location>
    </subcellularLocation>
</comment>
<feature type="domain" description="SusD-like N-terminal" evidence="7">
    <location>
        <begin position="25"/>
        <end position="221"/>
    </location>
</feature>
<keyword evidence="9" id="KW-1185">Reference proteome</keyword>
<evidence type="ECO:0000313" key="9">
    <source>
        <dbReference type="Proteomes" id="UP000634668"/>
    </source>
</evidence>
<organism evidence="8 9">
    <name type="scientific">Arenibacter certesii</name>
    <dbReference type="NCBI Taxonomy" id="228955"/>
    <lineage>
        <taxon>Bacteria</taxon>
        <taxon>Pseudomonadati</taxon>
        <taxon>Bacteroidota</taxon>
        <taxon>Flavobacteriia</taxon>
        <taxon>Flavobacteriales</taxon>
        <taxon>Flavobacteriaceae</taxon>
        <taxon>Arenibacter</taxon>
    </lineage>
</organism>
<dbReference type="AlphaFoldDB" id="A0A918J4N0"/>
<evidence type="ECO:0000256" key="1">
    <source>
        <dbReference type="ARBA" id="ARBA00004442"/>
    </source>
</evidence>
<dbReference type="InterPro" id="IPR033985">
    <property type="entry name" value="SusD-like_N"/>
</dbReference>
<evidence type="ECO:0000259" key="7">
    <source>
        <dbReference type="Pfam" id="PF14322"/>
    </source>
</evidence>
<dbReference type="Proteomes" id="UP000634668">
    <property type="component" value="Unassembled WGS sequence"/>
</dbReference>
<keyword evidence="3" id="KW-0732">Signal</keyword>
<evidence type="ECO:0000256" key="5">
    <source>
        <dbReference type="ARBA" id="ARBA00023237"/>
    </source>
</evidence>
<dbReference type="RefSeq" id="WP_026814680.1">
    <property type="nucleotide sequence ID" value="NZ_BMWP01000033.1"/>
</dbReference>
<evidence type="ECO:0000256" key="2">
    <source>
        <dbReference type="ARBA" id="ARBA00006275"/>
    </source>
</evidence>
<reference evidence="8" key="2">
    <citation type="submission" date="2020-09" db="EMBL/GenBank/DDBJ databases">
        <authorList>
            <person name="Sun Q."/>
            <person name="Kim S."/>
        </authorList>
    </citation>
    <scope>NUCLEOTIDE SEQUENCE</scope>
    <source>
        <strain evidence="8">KCTC 12113</strain>
    </source>
</reference>
<feature type="domain" description="RagB/SusD" evidence="6">
    <location>
        <begin position="304"/>
        <end position="486"/>
    </location>
</feature>
<evidence type="ECO:0000313" key="8">
    <source>
        <dbReference type="EMBL" id="GGW47856.1"/>
    </source>
</evidence>
<accession>A0A918J4N0</accession>
<dbReference type="CDD" id="cd08977">
    <property type="entry name" value="SusD"/>
    <property type="match status" value="1"/>
</dbReference>
<reference evidence="8" key="1">
    <citation type="journal article" date="2014" name="Int. J. Syst. Evol. Microbiol.">
        <title>Complete genome sequence of Corynebacterium casei LMG S-19264T (=DSM 44701T), isolated from a smear-ripened cheese.</title>
        <authorList>
            <consortium name="US DOE Joint Genome Institute (JGI-PGF)"/>
            <person name="Walter F."/>
            <person name="Albersmeier A."/>
            <person name="Kalinowski J."/>
            <person name="Ruckert C."/>
        </authorList>
    </citation>
    <scope>NUCLEOTIDE SEQUENCE</scope>
    <source>
        <strain evidence="8">KCTC 12113</strain>
    </source>
</reference>
<gene>
    <name evidence="8" type="ORF">GCM10007383_34880</name>
</gene>
<dbReference type="Pfam" id="PF07980">
    <property type="entry name" value="SusD_RagB"/>
    <property type="match status" value="1"/>
</dbReference>
<dbReference type="InterPro" id="IPR012944">
    <property type="entry name" value="SusD_RagB_dom"/>
</dbReference>
<proteinExistence type="inferred from homology"/>
<keyword evidence="4" id="KW-0472">Membrane</keyword>
<dbReference type="Pfam" id="PF14322">
    <property type="entry name" value="SusD-like_3"/>
    <property type="match status" value="1"/>
</dbReference>
<keyword evidence="5" id="KW-0998">Cell outer membrane</keyword>
<comment type="similarity">
    <text evidence="2">Belongs to the SusD family.</text>
</comment>
<dbReference type="Gene3D" id="1.25.40.390">
    <property type="match status" value="1"/>
</dbReference>
<dbReference type="PROSITE" id="PS51257">
    <property type="entry name" value="PROKAR_LIPOPROTEIN"/>
    <property type="match status" value="1"/>
</dbReference>
<evidence type="ECO:0000259" key="6">
    <source>
        <dbReference type="Pfam" id="PF07980"/>
    </source>
</evidence>
<name>A0A918J4N0_9FLAO</name>
<sequence>MKRYILQIVLSILCISFVGCEKDALDKNPLDKLSSGDFWKSQQDFDMALTAIYGEMQNGMFSVGAPNWDVLTDNGYGQHSYWGSQAIVQGNISPTSGGYISDVYNSSYRGIARINIFLEQLNNFQGDEIDAETKSRYEGEAMFMRGFYYFQLYSNYGSVPIVTEPLTLENQIQPKASENEVLARSLADLDTAIANLSSELYTDNGGHVVKSSAQALKLRVLLFAAYGDTGTADPGIMTQARDLALEIMGAGYELSENFEDVFRDGSQEGNPEIIFSIKFLAPDNSTSMDQWYGDWLVVSPLQNLVDAFDPLDPRLDKTIFADEVNFDGNIHNPSNGLPTGYGLKKFLSPDLIPYGYSTQSQQDWVLLRYADVLLMYAEAQNELVGPDQSVYEVINSIRDRVGLVDIAVGLSKEQMREAIRDERRIELAFEGLRYYDLKRWRIAEEVLNNISDGVLDYTFEERFYKWPLPQSEIDKSQGVLEQNPDY</sequence>
<dbReference type="SUPFAM" id="SSF48452">
    <property type="entry name" value="TPR-like"/>
    <property type="match status" value="1"/>
</dbReference>
<dbReference type="InterPro" id="IPR011990">
    <property type="entry name" value="TPR-like_helical_dom_sf"/>
</dbReference>
<dbReference type="GO" id="GO:0009279">
    <property type="term" value="C:cell outer membrane"/>
    <property type="evidence" value="ECO:0007669"/>
    <property type="project" value="UniProtKB-SubCell"/>
</dbReference>
<evidence type="ECO:0000256" key="3">
    <source>
        <dbReference type="ARBA" id="ARBA00022729"/>
    </source>
</evidence>
<dbReference type="EMBL" id="BMWP01000033">
    <property type="protein sequence ID" value="GGW47856.1"/>
    <property type="molecule type" value="Genomic_DNA"/>
</dbReference>
<evidence type="ECO:0000256" key="4">
    <source>
        <dbReference type="ARBA" id="ARBA00023136"/>
    </source>
</evidence>
<comment type="caution">
    <text evidence="8">The sequence shown here is derived from an EMBL/GenBank/DDBJ whole genome shotgun (WGS) entry which is preliminary data.</text>
</comment>